<dbReference type="PANTHER" id="PTHR45138:SF9">
    <property type="entry name" value="DIGUANYLATE CYCLASE DGCM-RELATED"/>
    <property type="match status" value="1"/>
</dbReference>
<dbReference type="InterPro" id="IPR043128">
    <property type="entry name" value="Rev_trsase/Diguanyl_cyclase"/>
</dbReference>
<dbReference type="InterPro" id="IPR000160">
    <property type="entry name" value="GGDEF_dom"/>
</dbReference>
<keyword evidence="6" id="KW-1185">Reference proteome</keyword>
<keyword evidence="3" id="KW-0812">Transmembrane</keyword>
<dbReference type="SMART" id="SM00267">
    <property type="entry name" value="GGDEF"/>
    <property type="match status" value="1"/>
</dbReference>
<keyword evidence="3" id="KW-1133">Transmembrane helix</keyword>
<evidence type="ECO:0000256" key="2">
    <source>
        <dbReference type="ARBA" id="ARBA00034247"/>
    </source>
</evidence>
<dbReference type="NCBIfam" id="TIGR00254">
    <property type="entry name" value="GGDEF"/>
    <property type="match status" value="1"/>
</dbReference>
<dbReference type="EMBL" id="AAOT01000012">
    <property type="protein sequence ID" value="EAR51467.1"/>
    <property type="molecule type" value="Genomic_DNA"/>
</dbReference>
<dbReference type="InterPro" id="IPR050469">
    <property type="entry name" value="Diguanylate_Cyclase"/>
</dbReference>
<dbReference type="AlphaFoldDB" id="Q2CFL5"/>
<dbReference type="InterPro" id="IPR029787">
    <property type="entry name" value="Nucleotide_cyclase"/>
</dbReference>
<dbReference type="GO" id="GO:0052621">
    <property type="term" value="F:diguanylate cyclase activity"/>
    <property type="evidence" value="ECO:0007669"/>
    <property type="project" value="UniProtKB-EC"/>
</dbReference>
<comment type="caution">
    <text evidence="5">The sequence shown here is derived from an EMBL/GenBank/DDBJ whole genome shotgun (WGS) entry which is preliminary data.</text>
</comment>
<feature type="transmembrane region" description="Helical" evidence="3">
    <location>
        <begin position="15"/>
        <end position="38"/>
    </location>
</feature>
<sequence>MGLYQLLSRSIPDSFVAKLFLVAFLGQMLPLVGLALYLLPSGLGGADPGLIAVICAAVCAGLVLSFLGLRALLEPVLLTAGALDSWGRTGQMPALPEQYRDEVGILMIRVNRMMARAQRTLDHSRRETDTDPLTGALNRRGAERLLRDATTGWLMLIDLDRFGPVNAVHGRAEGDRMLRDVARVCASVIRQDDLLARVGGDEFLVFLPGAPADIALRIADRLRQRLAPRLTVSGLTITTSVGLAAHPGGRIDATLARAERALVRAKEQGRDRLVRDDGDGDDLRAA</sequence>
<keyword evidence="3" id="KW-0472">Membrane</keyword>
<evidence type="ECO:0000259" key="4">
    <source>
        <dbReference type="PROSITE" id="PS50887"/>
    </source>
</evidence>
<feature type="domain" description="GGDEF" evidence="4">
    <location>
        <begin position="150"/>
        <end position="278"/>
    </location>
</feature>
<gene>
    <name evidence="5" type="ORF">OG2516_17141</name>
</gene>
<dbReference type="PANTHER" id="PTHR45138">
    <property type="entry name" value="REGULATORY COMPONENTS OF SENSORY TRANSDUCTION SYSTEM"/>
    <property type="match status" value="1"/>
</dbReference>
<evidence type="ECO:0000313" key="6">
    <source>
        <dbReference type="Proteomes" id="UP000003635"/>
    </source>
</evidence>
<dbReference type="Proteomes" id="UP000003635">
    <property type="component" value="Unassembled WGS sequence"/>
</dbReference>
<proteinExistence type="predicted"/>
<dbReference type="RefSeq" id="WP_007256732.1">
    <property type="nucleotide sequence ID" value="NZ_CH724109.1"/>
</dbReference>
<dbReference type="Gene3D" id="3.30.70.270">
    <property type="match status" value="1"/>
</dbReference>
<dbReference type="SUPFAM" id="SSF55073">
    <property type="entry name" value="Nucleotide cyclase"/>
    <property type="match status" value="1"/>
</dbReference>
<evidence type="ECO:0000313" key="5">
    <source>
        <dbReference type="EMBL" id="EAR51467.1"/>
    </source>
</evidence>
<comment type="catalytic activity">
    <reaction evidence="2">
        <text>2 GTP = 3',3'-c-di-GMP + 2 diphosphate</text>
        <dbReference type="Rhea" id="RHEA:24898"/>
        <dbReference type="ChEBI" id="CHEBI:33019"/>
        <dbReference type="ChEBI" id="CHEBI:37565"/>
        <dbReference type="ChEBI" id="CHEBI:58805"/>
        <dbReference type="EC" id="2.7.7.65"/>
    </reaction>
</comment>
<organism evidence="5 6">
    <name type="scientific">Oceanicola granulosus (strain ATCC BAA-861 / DSM 15982 / KCTC 12143 / HTCC2516)</name>
    <dbReference type="NCBI Taxonomy" id="314256"/>
    <lineage>
        <taxon>Bacteria</taxon>
        <taxon>Pseudomonadati</taxon>
        <taxon>Pseudomonadota</taxon>
        <taxon>Alphaproteobacteria</taxon>
        <taxon>Rhodobacterales</taxon>
        <taxon>Roseobacteraceae</taxon>
        <taxon>Oceanicola</taxon>
    </lineage>
</organism>
<evidence type="ECO:0000256" key="1">
    <source>
        <dbReference type="ARBA" id="ARBA00012528"/>
    </source>
</evidence>
<name>Q2CFL5_OCEGH</name>
<dbReference type="HOGENOM" id="CLU_000445_11_11_5"/>
<protein>
    <recommendedName>
        <fullName evidence="1">diguanylate cyclase</fullName>
        <ecNumber evidence="1">2.7.7.65</ecNumber>
    </recommendedName>
</protein>
<evidence type="ECO:0000256" key="3">
    <source>
        <dbReference type="SAM" id="Phobius"/>
    </source>
</evidence>
<dbReference type="eggNOG" id="COG2199">
    <property type="taxonomic scope" value="Bacteria"/>
</dbReference>
<feature type="transmembrane region" description="Helical" evidence="3">
    <location>
        <begin position="50"/>
        <end position="69"/>
    </location>
</feature>
<dbReference type="EC" id="2.7.7.65" evidence="1"/>
<reference evidence="5 6" key="1">
    <citation type="journal article" date="2010" name="J. Bacteriol.">
        <title>Genome sequences of Oceanicola granulosus HTCC2516(T) and Oceanicola batsensis HTCC2597(TDelta).</title>
        <authorList>
            <person name="Thrash J.C."/>
            <person name="Cho J.C."/>
            <person name="Vergin K.L."/>
            <person name="Giovannoni S.J."/>
        </authorList>
    </citation>
    <scope>NUCLEOTIDE SEQUENCE [LARGE SCALE GENOMIC DNA]</scope>
    <source>
        <strain evidence="6">ATCC BAA-861 / DSM 15982 / KCTC 12143 / HTCC2516</strain>
    </source>
</reference>
<accession>Q2CFL5</accession>
<dbReference type="CDD" id="cd01949">
    <property type="entry name" value="GGDEF"/>
    <property type="match status" value="1"/>
</dbReference>
<dbReference type="PROSITE" id="PS50887">
    <property type="entry name" value="GGDEF"/>
    <property type="match status" value="1"/>
</dbReference>
<dbReference type="STRING" id="314256.OG2516_17141"/>
<dbReference type="Pfam" id="PF00990">
    <property type="entry name" value="GGDEF"/>
    <property type="match status" value="1"/>
</dbReference>